<accession>A0ABW7F052</accession>
<keyword evidence="3 6" id="KW-0963">Cytoplasm</keyword>
<sequence length="148" mass="15831">MYGNPSPFSPRVQRPGSAYGRVGVETDVLSASPHRLVALLFDGVMESMNLAIAAIQADNTAVKNNALCRSVRILDEGLKAALNLDSSQLARDLRDLYAYVCMRLTHANLHSDVAAIEECKRLLAPVRDAWATIGQTPSAADAAPARAA</sequence>
<protein>
    <recommendedName>
        <fullName evidence="6">Flagellar secretion chaperone FliS</fullName>
    </recommendedName>
</protein>
<dbReference type="InterPro" id="IPR036584">
    <property type="entry name" value="FliS_sf"/>
</dbReference>
<keyword evidence="8" id="KW-1185">Reference proteome</keyword>
<keyword evidence="5" id="KW-0143">Chaperone</keyword>
<evidence type="ECO:0000256" key="5">
    <source>
        <dbReference type="ARBA" id="ARBA00023186"/>
    </source>
</evidence>
<dbReference type="EMBL" id="JBIGHV010000002">
    <property type="protein sequence ID" value="MFG6429286.1"/>
    <property type="molecule type" value="Genomic_DNA"/>
</dbReference>
<evidence type="ECO:0000256" key="2">
    <source>
        <dbReference type="ARBA" id="ARBA00008787"/>
    </source>
</evidence>
<comment type="subcellular location">
    <subcellularLocation>
        <location evidence="1 6">Cytoplasm</location>
        <location evidence="1 6">Cytosol</location>
    </subcellularLocation>
</comment>
<dbReference type="SUPFAM" id="SSF101116">
    <property type="entry name" value="Flagellar export chaperone FliS"/>
    <property type="match status" value="1"/>
</dbReference>
<evidence type="ECO:0000256" key="4">
    <source>
        <dbReference type="ARBA" id="ARBA00022795"/>
    </source>
</evidence>
<dbReference type="NCBIfam" id="TIGR00208">
    <property type="entry name" value="fliS"/>
    <property type="match status" value="1"/>
</dbReference>
<proteinExistence type="inferred from homology"/>
<dbReference type="Proteomes" id="UP001606210">
    <property type="component" value="Unassembled WGS sequence"/>
</dbReference>
<comment type="caution">
    <text evidence="7">The sequence shown here is derived from an EMBL/GenBank/DDBJ whole genome shotgun (WGS) entry which is preliminary data.</text>
</comment>
<dbReference type="PANTHER" id="PTHR34773:SF1">
    <property type="entry name" value="FLAGELLAR SECRETION CHAPERONE FLIS"/>
    <property type="match status" value="1"/>
</dbReference>
<evidence type="ECO:0000256" key="1">
    <source>
        <dbReference type="ARBA" id="ARBA00004514"/>
    </source>
</evidence>
<dbReference type="Pfam" id="PF02561">
    <property type="entry name" value="FliS"/>
    <property type="match status" value="1"/>
</dbReference>
<evidence type="ECO:0000256" key="3">
    <source>
        <dbReference type="ARBA" id="ARBA00022490"/>
    </source>
</evidence>
<dbReference type="PIRSF" id="PIRSF039090">
    <property type="entry name" value="Flis"/>
    <property type="match status" value="1"/>
</dbReference>
<comment type="similarity">
    <text evidence="2 6">Belongs to the FliS family.</text>
</comment>
<reference evidence="7 8" key="1">
    <citation type="submission" date="2024-08" db="EMBL/GenBank/DDBJ databases">
        <authorList>
            <person name="Lu H."/>
        </authorList>
    </citation>
    <scope>NUCLEOTIDE SEQUENCE [LARGE SCALE GENOMIC DNA]</scope>
    <source>
        <strain evidence="7 8">LYH14W</strain>
    </source>
</reference>
<name>A0ABW7F052_9BURK</name>
<evidence type="ECO:0000256" key="6">
    <source>
        <dbReference type="PIRNR" id="PIRNR039090"/>
    </source>
</evidence>
<keyword evidence="7" id="KW-0282">Flagellum</keyword>
<gene>
    <name evidence="7" type="primary">fliS</name>
    <name evidence="7" type="ORF">ACG00Y_05150</name>
</gene>
<keyword evidence="7" id="KW-0966">Cell projection</keyword>
<keyword evidence="7" id="KW-0969">Cilium</keyword>
<organism evidence="7 8">
    <name type="scientific">Pelomonas parva</name>
    <dbReference type="NCBI Taxonomy" id="3299032"/>
    <lineage>
        <taxon>Bacteria</taxon>
        <taxon>Pseudomonadati</taxon>
        <taxon>Pseudomonadota</taxon>
        <taxon>Betaproteobacteria</taxon>
        <taxon>Burkholderiales</taxon>
        <taxon>Sphaerotilaceae</taxon>
        <taxon>Roseateles</taxon>
    </lineage>
</organism>
<dbReference type="PANTHER" id="PTHR34773">
    <property type="entry name" value="FLAGELLAR SECRETION CHAPERONE FLIS"/>
    <property type="match status" value="1"/>
</dbReference>
<dbReference type="InterPro" id="IPR003713">
    <property type="entry name" value="FliS"/>
</dbReference>
<evidence type="ECO:0000313" key="8">
    <source>
        <dbReference type="Proteomes" id="UP001606210"/>
    </source>
</evidence>
<dbReference type="Gene3D" id="1.20.120.340">
    <property type="entry name" value="Flagellar protein FliS"/>
    <property type="match status" value="1"/>
</dbReference>
<dbReference type="CDD" id="cd16098">
    <property type="entry name" value="FliS"/>
    <property type="match status" value="1"/>
</dbReference>
<evidence type="ECO:0000313" key="7">
    <source>
        <dbReference type="EMBL" id="MFG6429286.1"/>
    </source>
</evidence>
<keyword evidence="4 6" id="KW-1005">Bacterial flagellum biogenesis</keyword>
<dbReference type="RefSeq" id="WP_394476606.1">
    <property type="nucleotide sequence ID" value="NZ_JBIGHV010000002.1"/>
</dbReference>